<evidence type="ECO:0000256" key="1">
    <source>
        <dbReference type="SAM" id="SignalP"/>
    </source>
</evidence>
<evidence type="ECO:0000313" key="2">
    <source>
        <dbReference type="EMBL" id="RYN39910.1"/>
    </source>
</evidence>
<sequence>MKLLTSSIFTALTLSSLTLPTLANDRTKDCKEGERRCSPAKDNTVQQCKNGKWEWVETCYDVYVPSVCDVGGFCRKHFPAVPPT</sequence>
<name>A0A4Q4M4I1_9PLEO</name>
<feature type="chain" id="PRO_5020218744" evidence="1">
    <location>
        <begin position="24"/>
        <end position="84"/>
    </location>
</feature>
<reference evidence="3" key="1">
    <citation type="journal article" date="2019" name="bioRxiv">
        <title>Genomics, evolutionary history and diagnostics of the Alternaria alternata species group including apple and Asian pear pathotypes.</title>
        <authorList>
            <person name="Armitage A.D."/>
            <person name="Cockerton H.M."/>
            <person name="Sreenivasaprasad S."/>
            <person name="Woodhall J.W."/>
            <person name="Lane C.R."/>
            <person name="Harrison R.J."/>
            <person name="Clarkson J.P."/>
        </authorList>
    </citation>
    <scope>NUCLEOTIDE SEQUENCE [LARGE SCALE GENOMIC DNA]</scope>
    <source>
        <strain evidence="3">FERA 1082</strain>
    </source>
</reference>
<gene>
    <name evidence="2" type="ORF">AA0114_g11216</name>
</gene>
<dbReference type="Proteomes" id="UP000292402">
    <property type="component" value="Unassembled WGS sequence"/>
</dbReference>
<protein>
    <submittedName>
        <fullName evidence="2">Uncharacterized protein</fullName>
    </submittedName>
</protein>
<proteinExistence type="predicted"/>
<dbReference type="EMBL" id="PDXA01000056">
    <property type="protein sequence ID" value="RYN39910.1"/>
    <property type="molecule type" value="Genomic_DNA"/>
</dbReference>
<comment type="caution">
    <text evidence="2">The sequence shown here is derived from an EMBL/GenBank/DDBJ whole genome shotgun (WGS) entry which is preliminary data.</text>
</comment>
<organism evidence="2 3">
    <name type="scientific">Alternaria tenuissima</name>
    <dbReference type="NCBI Taxonomy" id="119927"/>
    <lineage>
        <taxon>Eukaryota</taxon>
        <taxon>Fungi</taxon>
        <taxon>Dikarya</taxon>
        <taxon>Ascomycota</taxon>
        <taxon>Pezizomycotina</taxon>
        <taxon>Dothideomycetes</taxon>
        <taxon>Pleosporomycetidae</taxon>
        <taxon>Pleosporales</taxon>
        <taxon>Pleosporineae</taxon>
        <taxon>Pleosporaceae</taxon>
        <taxon>Alternaria</taxon>
        <taxon>Alternaria sect. Alternaria</taxon>
        <taxon>Alternaria alternata complex</taxon>
    </lineage>
</organism>
<dbReference type="AlphaFoldDB" id="A0A4Q4M4I1"/>
<evidence type="ECO:0000313" key="3">
    <source>
        <dbReference type="Proteomes" id="UP000292402"/>
    </source>
</evidence>
<feature type="signal peptide" evidence="1">
    <location>
        <begin position="1"/>
        <end position="23"/>
    </location>
</feature>
<keyword evidence="1" id="KW-0732">Signal</keyword>
<accession>A0A4Q4M4I1</accession>